<feature type="site" description="Important for tRNA non-discrimination" evidence="7">
    <location>
        <position position="38"/>
    </location>
</feature>
<comment type="similarity">
    <text evidence="1 7">Belongs to the class-II aminoacyl-tRNA synthetase family. Type 1 subfamily.</text>
</comment>
<dbReference type="InterPro" id="IPR004364">
    <property type="entry name" value="Aa-tRNA-synt_II"/>
</dbReference>
<dbReference type="Gene3D" id="2.40.50.140">
    <property type="entry name" value="Nucleic acid-binding proteins"/>
    <property type="match status" value="1"/>
</dbReference>
<evidence type="ECO:0000256" key="6">
    <source>
        <dbReference type="ARBA" id="ARBA00023146"/>
    </source>
</evidence>
<evidence type="ECO:0000256" key="7">
    <source>
        <dbReference type="HAMAP-Rule" id="MF_00044"/>
    </source>
</evidence>
<dbReference type="PRINTS" id="PR01042">
    <property type="entry name" value="TRNASYNTHASP"/>
</dbReference>
<evidence type="ECO:0000256" key="4">
    <source>
        <dbReference type="ARBA" id="ARBA00022840"/>
    </source>
</evidence>
<comment type="subunit">
    <text evidence="7">Homodimer.</text>
</comment>
<keyword evidence="6 7" id="KW-0030">Aminoacyl-tRNA synthetase</keyword>
<dbReference type="GO" id="GO:0003676">
    <property type="term" value="F:nucleic acid binding"/>
    <property type="evidence" value="ECO:0007669"/>
    <property type="project" value="InterPro"/>
</dbReference>
<feature type="binding site" evidence="7">
    <location>
        <position position="488"/>
    </location>
    <ligand>
        <name>ATP</name>
        <dbReference type="ChEBI" id="CHEBI:30616"/>
    </ligand>
</feature>
<dbReference type="Pfam" id="PF01336">
    <property type="entry name" value="tRNA_anti-codon"/>
    <property type="match status" value="1"/>
</dbReference>
<dbReference type="InterPro" id="IPR045864">
    <property type="entry name" value="aa-tRNA-synth_II/BPL/LPL"/>
</dbReference>
<feature type="binding site" evidence="7">
    <location>
        <position position="495"/>
    </location>
    <ligand>
        <name>L-aspartate</name>
        <dbReference type="ChEBI" id="CHEBI:29991"/>
    </ligand>
</feature>
<evidence type="ECO:0000313" key="9">
    <source>
        <dbReference type="EMBL" id="NMC62641.1"/>
    </source>
</evidence>
<dbReference type="Gene3D" id="3.30.930.10">
    <property type="entry name" value="Bira Bifunctional Protein, Domain 2"/>
    <property type="match status" value="1"/>
</dbReference>
<comment type="caution">
    <text evidence="9">The sequence shown here is derived from an EMBL/GenBank/DDBJ whole genome shotgun (WGS) entry which is preliminary data.</text>
</comment>
<dbReference type="InterPro" id="IPR004115">
    <property type="entry name" value="GAD-like_sf"/>
</dbReference>
<accession>A0A7X9FR55</accession>
<feature type="binding site" evidence="7">
    <location>
        <begin position="540"/>
        <end position="543"/>
    </location>
    <ligand>
        <name>ATP</name>
        <dbReference type="ChEBI" id="CHEBI:30616"/>
    </ligand>
</feature>
<feature type="binding site" evidence="7">
    <location>
        <position position="178"/>
    </location>
    <ligand>
        <name>L-aspartate</name>
        <dbReference type="ChEBI" id="CHEBI:29991"/>
    </ligand>
</feature>
<keyword evidence="7" id="KW-0963">Cytoplasm</keyword>
<dbReference type="InterPro" id="IPR029351">
    <property type="entry name" value="GAD_dom"/>
</dbReference>
<dbReference type="Gene3D" id="3.30.1360.30">
    <property type="entry name" value="GAD-like domain"/>
    <property type="match status" value="1"/>
</dbReference>
<dbReference type="PANTHER" id="PTHR22594">
    <property type="entry name" value="ASPARTYL/LYSYL-TRNA SYNTHETASE"/>
    <property type="match status" value="1"/>
</dbReference>
<dbReference type="InterPro" id="IPR002312">
    <property type="entry name" value="Asp/Asn-tRNA-synth_IIb"/>
</dbReference>
<dbReference type="AlphaFoldDB" id="A0A7X9FR55"/>
<dbReference type="InterPro" id="IPR047090">
    <property type="entry name" value="AspRS_core"/>
</dbReference>
<comment type="caution">
    <text evidence="7">Lacks conserved residue(s) required for the propagation of feature annotation.</text>
</comment>
<dbReference type="GO" id="GO:0005737">
    <property type="term" value="C:cytoplasm"/>
    <property type="evidence" value="ECO:0007669"/>
    <property type="project" value="UniProtKB-SubCell"/>
</dbReference>
<keyword evidence="5 7" id="KW-0648">Protein biosynthesis</keyword>
<gene>
    <name evidence="7 9" type="primary">aspS</name>
    <name evidence="9" type="ORF">GYA55_05665</name>
</gene>
<comment type="function">
    <text evidence="7">Aspartyl-tRNA synthetase with relaxed tRNA specificity since it is able to aspartylate not only its cognate tRNA(Asp) but also tRNA(Asn). Reaction proceeds in two steps: L-aspartate is first activated by ATP to form Asp-AMP and then transferred to the acceptor end of tRNA(Asp/Asn).</text>
</comment>
<dbReference type="PANTHER" id="PTHR22594:SF5">
    <property type="entry name" value="ASPARTATE--TRNA LIGASE, MITOCHONDRIAL"/>
    <property type="match status" value="1"/>
</dbReference>
<feature type="binding site" evidence="7">
    <location>
        <position position="454"/>
    </location>
    <ligand>
        <name>L-aspartate</name>
        <dbReference type="ChEBI" id="CHEBI:29991"/>
    </ligand>
</feature>
<sequence length="597" mass="67810">MTSLLKSIYRTHNCGELRAQHVGLEVTLSGWIHRKRNHGGVLFIDLRDNYGITQVVFAGAMVEEVEKFRPESVIKISGEVLARGKDTINPNMPTGEVEIHVSSYELLGSCEILPFQVADDDNAPEQIRLENRFLELRRQKLHEDIITRSKIIRAIREYMIDVGFIEFQTPILTSSSPEGARDFLVPSRIHPGKFFALPQAPQQFKQLLMIAGFDRYFQIAPCFRDEDARADRSPGEFYQCDLEMSFVEQEDVFMVGEGLFHHIFSKFSDAQVSETPFPRIKYNDALLQFGTDKPDLRNPLRIEDVSSIYSRTEFKVFQNALESGGGIFCIKMDLEKVPPRKYFDDLIEWFKKLSGSGLAYLVFEGEDGVKGSVQKFMSQDEISGLRKELNPGPISIMFFAASKAAEVLPHLGKLRIKLGVDFDLLEKNAFRFCTIVDFPMYERNEETGQIEFSHNPFSMPQGGLEALLNKDPLDILAWQYDIVGNGYELSSGAIRNHSPEIMYKAFEIAGYTREEVDKKFAGMIRAFRFGAPPHGGMAAGIDRIVMLLTGNEMIRDVIAFPLAQTVEDLMMKAPSEVSEKQLKELHIKVQMPEKLRV</sequence>
<dbReference type="InterPro" id="IPR012340">
    <property type="entry name" value="NA-bd_OB-fold"/>
</dbReference>
<evidence type="ECO:0000256" key="2">
    <source>
        <dbReference type="ARBA" id="ARBA00022598"/>
    </source>
</evidence>
<dbReference type="Pfam" id="PF00152">
    <property type="entry name" value="tRNA-synt_2"/>
    <property type="match status" value="1"/>
</dbReference>
<dbReference type="GO" id="GO:0004815">
    <property type="term" value="F:aspartate-tRNA ligase activity"/>
    <property type="evidence" value="ECO:0007669"/>
    <property type="project" value="UniProtKB-UniRule"/>
</dbReference>
<dbReference type="CDD" id="cd04317">
    <property type="entry name" value="EcAspRS_like_N"/>
    <property type="match status" value="1"/>
</dbReference>
<evidence type="ECO:0000259" key="8">
    <source>
        <dbReference type="PROSITE" id="PS50862"/>
    </source>
</evidence>
<dbReference type="InterPro" id="IPR004365">
    <property type="entry name" value="NA-bd_OB_tRNA"/>
</dbReference>
<dbReference type="EMBL" id="JAAZON010000238">
    <property type="protein sequence ID" value="NMC62641.1"/>
    <property type="molecule type" value="Genomic_DNA"/>
</dbReference>
<dbReference type="GO" id="GO:0005524">
    <property type="term" value="F:ATP binding"/>
    <property type="evidence" value="ECO:0007669"/>
    <property type="project" value="UniProtKB-UniRule"/>
</dbReference>
<organism evidence="9 10">
    <name type="scientific">SAR324 cluster bacterium</name>
    <dbReference type="NCBI Taxonomy" id="2024889"/>
    <lineage>
        <taxon>Bacteria</taxon>
        <taxon>Deltaproteobacteria</taxon>
        <taxon>SAR324 cluster</taxon>
    </lineage>
</organism>
<name>A0A7X9FR55_9DELT</name>
<dbReference type="SUPFAM" id="SSF55681">
    <property type="entry name" value="Class II aaRS and biotin synthetases"/>
    <property type="match status" value="1"/>
</dbReference>
<dbReference type="NCBIfam" id="TIGR00459">
    <property type="entry name" value="aspS_bact"/>
    <property type="match status" value="1"/>
</dbReference>
<evidence type="ECO:0000256" key="5">
    <source>
        <dbReference type="ARBA" id="ARBA00022917"/>
    </source>
</evidence>
<comment type="subcellular location">
    <subcellularLocation>
        <location evidence="7">Cytoplasm</location>
    </subcellularLocation>
</comment>
<dbReference type="PROSITE" id="PS50862">
    <property type="entry name" value="AA_TRNA_LIGASE_II"/>
    <property type="match status" value="1"/>
</dbReference>
<dbReference type="GO" id="GO:0050560">
    <property type="term" value="F:aspartate-tRNA(Asn) ligase activity"/>
    <property type="evidence" value="ECO:0007669"/>
    <property type="project" value="UniProtKB-EC"/>
</dbReference>
<dbReference type="CDD" id="cd00777">
    <property type="entry name" value="AspRS_core"/>
    <property type="match status" value="1"/>
</dbReference>
<keyword evidence="2 7" id="KW-0436">Ligase</keyword>
<dbReference type="HAMAP" id="MF_00044">
    <property type="entry name" value="Asp_tRNA_synth_type1"/>
    <property type="match status" value="1"/>
</dbReference>
<proteinExistence type="inferred from homology"/>
<dbReference type="InterPro" id="IPR004524">
    <property type="entry name" value="Asp-tRNA-ligase_1"/>
</dbReference>
<feature type="binding site" evidence="7">
    <location>
        <begin position="224"/>
        <end position="226"/>
    </location>
    <ligand>
        <name>ATP</name>
        <dbReference type="ChEBI" id="CHEBI:30616"/>
    </ligand>
</feature>
<feature type="binding site" evidence="7">
    <location>
        <position position="224"/>
    </location>
    <ligand>
        <name>L-aspartate</name>
        <dbReference type="ChEBI" id="CHEBI:29991"/>
    </ligand>
</feature>
<evidence type="ECO:0000313" key="10">
    <source>
        <dbReference type="Proteomes" id="UP000524246"/>
    </source>
</evidence>
<dbReference type="InterPro" id="IPR047089">
    <property type="entry name" value="Asp-tRNA-ligase_1_N"/>
</dbReference>
<evidence type="ECO:0000256" key="3">
    <source>
        <dbReference type="ARBA" id="ARBA00022741"/>
    </source>
</evidence>
<reference evidence="9 10" key="1">
    <citation type="journal article" date="2020" name="Biotechnol. Biofuels">
        <title>New insights from the biogas microbiome by comprehensive genome-resolved metagenomics of nearly 1600 species originating from multiple anaerobic digesters.</title>
        <authorList>
            <person name="Campanaro S."/>
            <person name="Treu L."/>
            <person name="Rodriguez-R L.M."/>
            <person name="Kovalovszki A."/>
            <person name="Ziels R.M."/>
            <person name="Maus I."/>
            <person name="Zhu X."/>
            <person name="Kougias P.G."/>
            <person name="Basile A."/>
            <person name="Luo G."/>
            <person name="Schluter A."/>
            <person name="Konstantinidis K.T."/>
            <person name="Angelidaki I."/>
        </authorList>
    </citation>
    <scope>NUCLEOTIDE SEQUENCE [LARGE SCALE GENOMIC DNA]</scope>
    <source>
        <strain evidence="9">AS27yjCOA_65</strain>
    </source>
</reference>
<keyword evidence="4 7" id="KW-0067">ATP-binding</keyword>
<dbReference type="Pfam" id="PF02938">
    <property type="entry name" value="GAD"/>
    <property type="match status" value="1"/>
</dbReference>
<protein>
    <recommendedName>
        <fullName evidence="7">Aspartate--tRNA(Asp/Asn) ligase</fullName>
        <ecNumber evidence="7">6.1.1.23</ecNumber>
    </recommendedName>
    <alternativeName>
        <fullName evidence="7">Aspartyl-tRNA synthetase</fullName>
        <shortName evidence="7">AspRS</shortName>
    </alternativeName>
    <alternativeName>
        <fullName evidence="7">Non-discriminating aspartyl-tRNA synthetase</fullName>
        <shortName evidence="7">ND-AspRS</shortName>
    </alternativeName>
</protein>
<evidence type="ECO:0000256" key="1">
    <source>
        <dbReference type="ARBA" id="ARBA00006303"/>
    </source>
</evidence>
<feature type="region of interest" description="Aspartate" evidence="7">
    <location>
        <begin position="202"/>
        <end position="205"/>
    </location>
</feature>
<dbReference type="Proteomes" id="UP000524246">
    <property type="component" value="Unassembled WGS sequence"/>
</dbReference>
<dbReference type="SUPFAM" id="SSF50249">
    <property type="entry name" value="Nucleic acid-binding proteins"/>
    <property type="match status" value="1"/>
</dbReference>
<dbReference type="GO" id="GO:0006422">
    <property type="term" value="P:aspartyl-tRNA aminoacylation"/>
    <property type="evidence" value="ECO:0007669"/>
    <property type="project" value="UniProtKB-UniRule"/>
</dbReference>
<dbReference type="NCBIfam" id="NF001750">
    <property type="entry name" value="PRK00476.1"/>
    <property type="match status" value="1"/>
</dbReference>
<comment type="catalytic activity">
    <reaction evidence="7">
        <text>tRNA(Asx) + L-aspartate + ATP = L-aspartyl-tRNA(Asx) + AMP + diphosphate</text>
        <dbReference type="Rhea" id="RHEA:18349"/>
        <dbReference type="Rhea" id="RHEA-COMP:9710"/>
        <dbReference type="Rhea" id="RHEA-COMP:9711"/>
        <dbReference type="ChEBI" id="CHEBI:29991"/>
        <dbReference type="ChEBI" id="CHEBI:30616"/>
        <dbReference type="ChEBI" id="CHEBI:33019"/>
        <dbReference type="ChEBI" id="CHEBI:78442"/>
        <dbReference type="ChEBI" id="CHEBI:78516"/>
        <dbReference type="ChEBI" id="CHEBI:456215"/>
        <dbReference type="EC" id="6.1.1.23"/>
    </reaction>
</comment>
<dbReference type="InterPro" id="IPR006195">
    <property type="entry name" value="aa-tRNA-synth_II"/>
</dbReference>
<dbReference type="SUPFAM" id="SSF55261">
    <property type="entry name" value="GAD domain-like"/>
    <property type="match status" value="1"/>
</dbReference>
<feature type="domain" description="Aminoacyl-transfer RNA synthetases class-II family profile" evidence="8">
    <location>
        <begin position="148"/>
        <end position="574"/>
    </location>
</feature>
<keyword evidence="3 7" id="KW-0547">Nucleotide-binding</keyword>
<dbReference type="EC" id="6.1.1.23" evidence="7"/>